<dbReference type="STRING" id="48699.ENSPLAP00000015431"/>
<evidence type="ECO:0000256" key="9">
    <source>
        <dbReference type="SAM" id="Coils"/>
    </source>
</evidence>
<feature type="coiled-coil region" evidence="9">
    <location>
        <begin position="88"/>
        <end position="186"/>
    </location>
</feature>
<dbReference type="PANTHER" id="PTHR14594:SF1">
    <property type="entry name" value="CENTROSOMAL PROTEIN OF 70 KDA"/>
    <property type="match status" value="1"/>
</dbReference>
<sequence length="511" mass="59218">MGTEARTMHFPCITNKTYVYLWTHGQFQQEQVEWDDVNKLLQHHGFKPVFFADPVENRNLTDLVLLDKKSANELRMTLRMMLMDSERRQALIQELVKSNNKLKEEVQKHMSHAARQSQRATELQGLLDEVKGRVQHLEESCLGKAVQQHSLTQQLQKESKEAKRRYLLLEKKVVSLEEETAQLRKKLYLTVKEEEQRLTRQSRLQESKHLDQATKRTSASVCPSFKTILKTHQDQQKESSSHIQELEEEVERLKSELDTRCRSDLTGSTMEQSKTSRQRVQYHHLLTEINTLVINPRLQQYQRWPRESEEAEFQAVLPTLEQWSQQLHMLRDLHSRLNKLSATLMPLQPCDVDAKTLKVEDMMLLVEALLENASSDDKQKLRSPTRYTLASMVAHFQKLFDVPSLSGVYPRMNEVYTRLGEMTNTMRNLQNVLDLDSKASPTEVVDQVSRLVSLDPGLGRADIDSIIIKVKQHDEFFPAFHNLVTEILKILGVSHLDDILPALQSLKQAAQ</sequence>
<comment type="function">
    <text evidence="8">Plays a role in the organization of both preexisting and nascent microtubules in interphase cells. During mitosis, required for the organization and orientation of the mitotic spindle.</text>
</comment>
<proteinExistence type="predicted"/>
<evidence type="ECO:0000313" key="10">
    <source>
        <dbReference type="Ensembl" id="ENSPLAP00000015431.1"/>
    </source>
</evidence>
<reference evidence="10" key="1">
    <citation type="submission" date="2025-08" db="UniProtKB">
        <authorList>
            <consortium name="Ensembl"/>
        </authorList>
    </citation>
    <scope>IDENTIFICATION</scope>
</reference>
<comment type="subcellular location">
    <subcellularLocation>
        <location evidence="1">Cytoplasm</location>
        <location evidence="1">Cytoskeleton</location>
        <location evidence="1">Microtubule organizing center</location>
        <location evidence="1">Centrosome</location>
    </subcellularLocation>
</comment>
<name>A0A3B3URW6_9TELE</name>
<dbReference type="GO" id="GO:0070507">
    <property type="term" value="P:regulation of microtubule cytoskeleton organization"/>
    <property type="evidence" value="ECO:0007669"/>
    <property type="project" value="InterPro"/>
</dbReference>
<evidence type="ECO:0000313" key="11">
    <source>
        <dbReference type="Proteomes" id="UP000261500"/>
    </source>
</evidence>
<keyword evidence="4" id="KW-0963">Cytoplasm</keyword>
<keyword evidence="5" id="KW-0802">TPR repeat</keyword>
<reference evidence="10" key="2">
    <citation type="submission" date="2025-09" db="UniProtKB">
        <authorList>
            <consortium name="Ensembl"/>
        </authorList>
    </citation>
    <scope>IDENTIFICATION</scope>
</reference>
<dbReference type="GeneTree" id="ENSGT00390000009029"/>
<dbReference type="GO" id="GO:0005813">
    <property type="term" value="C:centrosome"/>
    <property type="evidence" value="ECO:0007669"/>
    <property type="project" value="UniProtKB-SubCell"/>
</dbReference>
<keyword evidence="7" id="KW-0206">Cytoskeleton</keyword>
<dbReference type="Ensembl" id="ENSPLAT00000024074.1">
    <property type="protein sequence ID" value="ENSPLAP00000015431.1"/>
    <property type="gene ID" value="ENSPLAG00000019348.1"/>
</dbReference>
<protein>
    <recommendedName>
        <fullName evidence="3">Centrosomal protein of 70 kDa</fullName>
    </recommendedName>
</protein>
<evidence type="ECO:0000256" key="3">
    <source>
        <dbReference type="ARBA" id="ARBA00018408"/>
    </source>
</evidence>
<organism evidence="10 11">
    <name type="scientific">Poecilia latipinna</name>
    <name type="common">sailfin molly</name>
    <dbReference type="NCBI Taxonomy" id="48699"/>
    <lineage>
        <taxon>Eukaryota</taxon>
        <taxon>Metazoa</taxon>
        <taxon>Chordata</taxon>
        <taxon>Craniata</taxon>
        <taxon>Vertebrata</taxon>
        <taxon>Euteleostomi</taxon>
        <taxon>Actinopterygii</taxon>
        <taxon>Neopterygii</taxon>
        <taxon>Teleostei</taxon>
        <taxon>Neoteleostei</taxon>
        <taxon>Acanthomorphata</taxon>
        <taxon>Ovalentaria</taxon>
        <taxon>Atherinomorphae</taxon>
        <taxon>Cyprinodontiformes</taxon>
        <taxon>Poeciliidae</taxon>
        <taxon>Poeciliinae</taxon>
        <taxon>Poecilia</taxon>
    </lineage>
</organism>
<dbReference type="Proteomes" id="UP000261500">
    <property type="component" value="Unplaced"/>
</dbReference>
<dbReference type="PANTHER" id="PTHR14594">
    <property type="entry name" value="CENTROSOMAL PROTEIN OF 70 KDA"/>
    <property type="match status" value="1"/>
</dbReference>
<keyword evidence="11" id="KW-1185">Reference proteome</keyword>
<accession>A0A3B3URW6</accession>
<dbReference type="RefSeq" id="XP_014910752.1">
    <property type="nucleotide sequence ID" value="XM_015055266.1"/>
</dbReference>
<feature type="coiled-coil region" evidence="9">
    <location>
        <begin position="229"/>
        <end position="263"/>
    </location>
</feature>
<evidence type="ECO:0000256" key="8">
    <source>
        <dbReference type="ARBA" id="ARBA00025273"/>
    </source>
</evidence>
<evidence type="ECO:0000256" key="5">
    <source>
        <dbReference type="ARBA" id="ARBA00022803"/>
    </source>
</evidence>
<keyword evidence="6 9" id="KW-0175">Coiled coil</keyword>
<dbReference type="GO" id="GO:0060271">
    <property type="term" value="P:cilium assembly"/>
    <property type="evidence" value="ECO:0007669"/>
    <property type="project" value="InterPro"/>
</dbReference>
<dbReference type="CTD" id="80321"/>
<comment type="subunit">
    <text evidence="2">Directly interacts with tubulin-gamma; this interaction determines centrosomal localization.</text>
</comment>
<evidence type="ECO:0000256" key="7">
    <source>
        <dbReference type="ARBA" id="ARBA00023212"/>
    </source>
</evidence>
<dbReference type="InterPro" id="IPR037692">
    <property type="entry name" value="CEP70"/>
</dbReference>
<evidence type="ECO:0000256" key="6">
    <source>
        <dbReference type="ARBA" id="ARBA00023054"/>
    </source>
</evidence>
<evidence type="ECO:0000256" key="1">
    <source>
        <dbReference type="ARBA" id="ARBA00004300"/>
    </source>
</evidence>
<evidence type="ECO:0000256" key="2">
    <source>
        <dbReference type="ARBA" id="ARBA00011832"/>
    </source>
</evidence>
<dbReference type="GeneID" id="106961500"/>
<dbReference type="GO" id="GO:0043015">
    <property type="term" value="F:gamma-tubulin binding"/>
    <property type="evidence" value="ECO:0007669"/>
    <property type="project" value="InterPro"/>
</dbReference>
<evidence type="ECO:0000256" key="4">
    <source>
        <dbReference type="ARBA" id="ARBA00022490"/>
    </source>
</evidence>
<dbReference type="AlphaFoldDB" id="A0A3B3URW6"/>